<feature type="domain" description="Calcineurin-like phosphoesterase" evidence="3">
    <location>
        <begin position="5"/>
        <end position="133"/>
    </location>
</feature>
<dbReference type="InterPro" id="IPR024654">
    <property type="entry name" value="Calcineurin-like_PHP_lpxH"/>
</dbReference>
<dbReference type="GO" id="GO:0046872">
    <property type="term" value="F:metal ion binding"/>
    <property type="evidence" value="ECO:0007669"/>
    <property type="project" value="UniProtKB-KW"/>
</dbReference>
<evidence type="ECO:0000313" key="4">
    <source>
        <dbReference type="EMBL" id="MBC2608221.1"/>
    </source>
</evidence>
<accession>A0A7X1B9T5</accession>
<dbReference type="GO" id="GO:0016787">
    <property type="term" value="F:hydrolase activity"/>
    <property type="evidence" value="ECO:0007669"/>
    <property type="project" value="UniProtKB-UniRule"/>
</dbReference>
<evidence type="ECO:0000259" key="3">
    <source>
        <dbReference type="Pfam" id="PF12850"/>
    </source>
</evidence>
<organism evidence="4 5">
    <name type="scientific">Pelagicoccus albus</name>
    <dbReference type="NCBI Taxonomy" id="415222"/>
    <lineage>
        <taxon>Bacteria</taxon>
        <taxon>Pseudomonadati</taxon>
        <taxon>Verrucomicrobiota</taxon>
        <taxon>Opitutia</taxon>
        <taxon>Puniceicoccales</taxon>
        <taxon>Pelagicoccaceae</taxon>
        <taxon>Pelagicoccus</taxon>
    </lineage>
</organism>
<dbReference type="EC" id="3.1.4.-" evidence="2"/>
<proteinExistence type="inferred from homology"/>
<gene>
    <name evidence="4" type="ORF">H5P27_19350</name>
</gene>
<reference evidence="4 5" key="1">
    <citation type="submission" date="2020-07" db="EMBL/GenBank/DDBJ databases">
        <authorList>
            <person name="Feng X."/>
        </authorList>
    </citation>
    <scope>NUCLEOTIDE SEQUENCE [LARGE SCALE GENOMIC DNA]</scope>
    <source>
        <strain evidence="4 5">JCM23202</strain>
    </source>
</reference>
<keyword evidence="2" id="KW-0479">Metal-binding</keyword>
<evidence type="ECO:0000256" key="1">
    <source>
        <dbReference type="ARBA" id="ARBA00008950"/>
    </source>
</evidence>
<evidence type="ECO:0000313" key="5">
    <source>
        <dbReference type="Proteomes" id="UP000526501"/>
    </source>
</evidence>
<comment type="similarity">
    <text evidence="1 2">Belongs to the metallophosphoesterase superfamily. YfcE family.</text>
</comment>
<evidence type="ECO:0000256" key="2">
    <source>
        <dbReference type="RuleBase" id="RU362039"/>
    </source>
</evidence>
<sequence>MSRTIAVISDTHGKTPEGLLKRIARADEIWHLGDVTRPEILIPIQNLGRPLSVVKGNCDPFGVWPETRDLEREGFTFRLQHHPPAVPLPNRTAILFGHLHYPIDEVDRGMRILNPGAVNGPRNGSQSSFAWLRFPESGSWTWEVETF</sequence>
<dbReference type="NCBIfam" id="TIGR00040">
    <property type="entry name" value="yfcE"/>
    <property type="match status" value="1"/>
</dbReference>
<keyword evidence="5" id="KW-1185">Reference proteome</keyword>
<comment type="cofactor">
    <cofactor evidence="2">
        <name>a divalent metal cation</name>
        <dbReference type="ChEBI" id="CHEBI:60240"/>
    </cofactor>
</comment>
<dbReference type="AlphaFoldDB" id="A0A7X1B9T5"/>
<name>A0A7X1B9T5_9BACT</name>
<protein>
    <recommendedName>
        <fullName evidence="2">Phosphoesterase</fullName>
        <ecNumber evidence="2">3.1.4.-</ecNumber>
    </recommendedName>
</protein>
<comment type="caution">
    <text evidence="4">The sequence shown here is derived from an EMBL/GenBank/DDBJ whole genome shotgun (WGS) entry which is preliminary data.</text>
</comment>
<dbReference type="Pfam" id="PF12850">
    <property type="entry name" value="Metallophos_2"/>
    <property type="match status" value="1"/>
</dbReference>
<dbReference type="InterPro" id="IPR000979">
    <property type="entry name" value="Phosphodiesterase_MJ0936/Vps29"/>
</dbReference>
<dbReference type="RefSeq" id="WP_185662071.1">
    <property type="nucleotide sequence ID" value="NZ_CAWPOO010000013.1"/>
</dbReference>
<dbReference type="SUPFAM" id="SSF56300">
    <property type="entry name" value="Metallo-dependent phosphatases"/>
    <property type="match status" value="1"/>
</dbReference>
<dbReference type="InterPro" id="IPR029052">
    <property type="entry name" value="Metallo-depent_PP-like"/>
</dbReference>
<dbReference type="Gene3D" id="3.60.21.10">
    <property type="match status" value="1"/>
</dbReference>
<dbReference type="Proteomes" id="UP000526501">
    <property type="component" value="Unassembled WGS sequence"/>
</dbReference>
<dbReference type="EMBL" id="JACHVC010000013">
    <property type="protein sequence ID" value="MBC2608221.1"/>
    <property type="molecule type" value="Genomic_DNA"/>
</dbReference>